<reference evidence="1" key="1">
    <citation type="submission" date="2022-03" db="EMBL/GenBank/DDBJ databases">
        <authorList>
            <person name="Martin H S."/>
        </authorList>
    </citation>
    <scope>NUCLEOTIDE SEQUENCE</scope>
</reference>
<sequence>MYVVKRKTVQIHENPPSDEVGGMFARRPPVATAFVTTLLTACVDDDAGAYSRGKRSTDRLSSYRVELHEHGTRSRFTEALMRASRAPMAAEHLATLAPTVASGLSAGRGAPRSTVGQGAVGPYAILIAIDSVT</sequence>
<accession>A0ABN8IZI4</accession>
<evidence type="ECO:0000313" key="2">
    <source>
        <dbReference type="Proteomes" id="UP000837857"/>
    </source>
</evidence>
<gene>
    <name evidence="1" type="ORF">IPOD504_LOCUS14033</name>
</gene>
<feature type="non-terminal residue" evidence="1">
    <location>
        <position position="133"/>
    </location>
</feature>
<keyword evidence="2" id="KW-1185">Reference proteome</keyword>
<evidence type="ECO:0000313" key="1">
    <source>
        <dbReference type="EMBL" id="CAH2068102.1"/>
    </source>
</evidence>
<name>A0ABN8IZI4_9NEOP</name>
<proteinExistence type="predicted"/>
<dbReference type="Proteomes" id="UP000837857">
    <property type="component" value="Chromosome 5"/>
</dbReference>
<organism evidence="1 2">
    <name type="scientific">Iphiclides podalirius</name>
    <name type="common">scarce swallowtail</name>
    <dbReference type="NCBI Taxonomy" id="110791"/>
    <lineage>
        <taxon>Eukaryota</taxon>
        <taxon>Metazoa</taxon>
        <taxon>Ecdysozoa</taxon>
        <taxon>Arthropoda</taxon>
        <taxon>Hexapoda</taxon>
        <taxon>Insecta</taxon>
        <taxon>Pterygota</taxon>
        <taxon>Neoptera</taxon>
        <taxon>Endopterygota</taxon>
        <taxon>Lepidoptera</taxon>
        <taxon>Glossata</taxon>
        <taxon>Ditrysia</taxon>
        <taxon>Papilionoidea</taxon>
        <taxon>Papilionidae</taxon>
        <taxon>Papilioninae</taxon>
        <taxon>Iphiclides</taxon>
    </lineage>
</organism>
<protein>
    <submittedName>
        <fullName evidence="1">Uncharacterized protein</fullName>
    </submittedName>
</protein>
<dbReference type="EMBL" id="OW152817">
    <property type="protein sequence ID" value="CAH2068102.1"/>
    <property type="molecule type" value="Genomic_DNA"/>
</dbReference>